<name>M6W3G8_LEPBO</name>
<dbReference type="AlphaFoldDB" id="M6W3G8"/>
<evidence type="ECO:0000256" key="3">
    <source>
        <dbReference type="RuleBase" id="RU362026"/>
    </source>
</evidence>
<dbReference type="SUPFAM" id="SSF53335">
    <property type="entry name" value="S-adenosyl-L-methionine-dependent methyltransferases"/>
    <property type="match status" value="1"/>
</dbReference>
<dbReference type="Gene3D" id="3.40.50.150">
    <property type="entry name" value="Vaccinia Virus protein VP39"/>
    <property type="match status" value="1"/>
</dbReference>
<evidence type="ECO:0000256" key="2">
    <source>
        <dbReference type="ARBA" id="ARBA00022679"/>
    </source>
</evidence>
<dbReference type="Proteomes" id="UP000012159">
    <property type="component" value="Unassembled WGS sequence"/>
</dbReference>
<dbReference type="PRINTS" id="PR00508">
    <property type="entry name" value="S21N4MTFRASE"/>
</dbReference>
<evidence type="ECO:0000256" key="1">
    <source>
        <dbReference type="ARBA" id="ARBA00022603"/>
    </source>
</evidence>
<protein>
    <recommendedName>
        <fullName evidence="3">Methyltransferase</fullName>
        <ecNumber evidence="3">2.1.1.-</ecNumber>
    </recommendedName>
</protein>
<evidence type="ECO:0000259" key="4">
    <source>
        <dbReference type="Pfam" id="PF01555"/>
    </source>
</evidence>
<keyword evidence="1 5" id="KW-0489">Methyltransferase</keyword>
<keyword evidence="2" id="KW-0808">Transferase</keyword>
<feature type="domain" description="DNA methylase N-4/N-6" evidence="4">
    <location>
        <begin position="64"/>
        <end position="280"/>
    </location>
</feature>
<evidence type="ECO:0000313" key="5">
    <source>
        <dbReference type="EMBL" id="EMO64272.1"/>
    </source>
</evidence>
<dbReference type="GO" id="GO:0003677">
    <property type="term" value="F:DNA binding"/>
    <property type="evidence" value="ECO:0007669"/>
    <property type="project" value="InterPro"/>
</dbReference>
<sequence length="307" mass="35287">MIRPLTGNIKCFVEEVRDTMILGRCKHGYHGGYPAGFLERAETSIQLFNDDCFNIFPKIPDKSINLVLCDLPYGTTDCSWDKILPFKELWEQYNRMIVENGAVILTASQPFTTALINSNPKNFRYELIWYKTKASGFLNANKMPNKSHENILIFYKKRPVYNPQKYQIDPKFQRKGKSSKKNYSKLFNVRGPKSETYQYLDLGQRHPDSVLCFPSESGKGIHPTQKPTALMNFLIRSYSNVGDTILDNCMGSGTTGVACVKTDRNFIGVEKEEEYFDLANRRIEIAKKVRRLKALPSIFSEKEKTDE</sequence>
<accession>M6W3G8</accession>
<comment type="caution">
    <text evidence="5">The sequence shown here is derived from an EMBL/GenBank/DDBJ whole genome shotgun (WGS) entry which is preliminary data.</text>
</comment>
<comment type="similarity">
    <text evidence="3">Belongs to the N(4)/N(6)-methyltransferase family.</text>
</comment>
<dbReference type="STRING" id="1192866.LEP1GSC133_0802"/>
<dbReference type="Pfam" id="PF01555">
    <property type="entry name" value="N6_N4_Mtase"/>
    <property type="match status" value="1"/>
</dbReference>
<dbReference type="GO" id="GO:0008170">
    <property type="term" value="F:N-methyltransferase activity"/>
    <property type="evidence" value="ECO:0007669"/>
    <property type="project" value="InterPro"/>
</dbReference>
<reference evidence="5 6" key="1">
    <citation type="submission" date="2013-01" db="EMBL/GenBank/DDBJ databases">
        <authorList>
            <person name="Harkins D.M."/>
            <person name="Durkin A.S."/>
            <person name="Brinkac L.M."/>
            <person name="Haft D.H."/>
            <person name="Selengut J.D."/>
            <person name="Sanka R."/>
            <person name="DePew J."/>
            <person name="Purushe J."/>
            <person name="Picardeau M."/>
            <person name="Werts C."/>
            <person name="Goarant C."/>
            <person name="Vinetz J.M."/>
            <person name="Sutton G.G."/>
            <person name="Nierman W.C."/>
            <person name="Fouts D.E."/>
        </authorList>
    </citation>
    <scope>NUCLEOTIDE SEQUENCE [LARGE SCALE GENOMIC DNA]</scope>
    <source>
        <strain evidence="5 6">200901868</strain>
    </source>
</reference>
<dbReference type="InterPro" id="IPR029063">
    <property type="entry name" value="SAM-dependent_MTases_sf"/>
</dbReference>
<organism evidence="5 6">
    <name type="scientific">Leptospira borgpetersenii serovar Pomona str. 200901868</name>
    <dbReference type="NCBI Taxonomy" id="1192866"/>
    <lineage>
        <taxon>Bacteria</taxon>
        <taxon>Pseudomonadati</taxon>
        <taxon>Spirochaetota</taxon>
        <taxon>Spirochaetia</taxon>
        <taxon>Leptospirales</taxon>
        <taxon>Leptospiraceae</taxon>
        <taxon>Leptospira</taxon>
    </lineage>
</organism>
<evidence type="ECO:0000313" key="6">
    <source>
        <dbReference type="Proteomes" id="UP000012159"/>
    </source>
</evidence>
<dbReference type="EMBL" id="AKWF02000029">
    <property type="protein sequence ID" value="EMO64272.1"/>
    <property type="molecule type" value="Genomic_DNA"/>
</dbReference>
<dbReference type="GO" id="GO:0032259">
    <property type="term" value="P:methylation"/>
    <property type="evidence" value="ECO:0007669"/>
    <property type="project" value="UniProtKB-KW"/>
</dbReference>
<gene>
    <name evidence="5" type="ORF">LEP1GSC133_0802</name>
</gene>
<dbReference type="InterPro" id="IPR001091">
    <property type="entry name" value="RM_Methyltransferase"/>
</dbReference>
<dbReference type="InterPro" id="IPR002941">
    <property type="entry name" value="DNA_methylase_N4/N6"/>
</dbReference>
<proteinExistence type="inferred from homology"/>
<dbReference type="EC" id="2.1.1.-" evidence="3"/>